<accession>A0A645JC86</accession>
<comment type="caution">
    <text evidence="1">The sequence shown here is derived from an EMBL/GenBank/DDBJ whole genome shotgun (WGS) entry which is preliminary data.</text>
</comment>
<sequence length="107" mass="12276">MRRGQNLVQDFFIRSVDIDEIHAWRGHHDFSGAHVGHANHALQHDTRLGADDLIVFGFGQGFDQFIGRLRCWMDELSHLLQEASLVFLLGKSRRMGVRHCLGVQDVR</sequence>
<protein>
    <submittedName>
        <fullName evidence="1">Uncharacterized protein</fullName>
    </submittedName>
</protein>
<dbReference type="AlphaFoldDB" id="A0A645JC86"/>
<dbReference type="EMBL" id="VSSQ01135510">
    <property type="protein sequence ID" value="MPN60359.1"/>
    <property type="molecule type" value="Genomic_DNA"/>
</dbReference>
<reference evidence="1" key="1">
    <citation type="submission" date="2019-08" db="EMBL/GenBank/DDBJ databases">
        <authorList>
            <person name="Kucharzyk K."/>
            <person name="Murdoch R.W."/>
            <person name="Higgins S."/>
            <person name="Loffler F."/>
        </authorList>
    </citation>
    <scope>NUCLEOTIDE SEQUENCE</scope>
</reference>
<organism evidence="1">
    <name type="scientific">bioreactor metagenome</name>
    <dbReference type="NCBI Taxonomy" id="1076179"/>
    <lineage>
        <taxon>unclassified sequences</taxon>
        <taxon>metagenomes</taxon>
        <taxon>ecological metagenomes</taxon>
    </lineage>
</organism>
<name>A0A645JC86_9ZZZZ</name>
<evidence type="ECO:0000313" key="1">
    <source>
        <dbReference type="EMBL" id="MPN60359.1"/>
    </source>
</evidence>
<proteinExistence type="predicted"/>
<gene>
    <name evidence="1" type="ORF">SDC9_208087</name>
</gene>